<evidence type="ECO:0000256" key="1">
    <source>
        <dbReference type="SAM" id="MobiDB-lite"/>
    </source>
</evidence>
<accession>A0AAD1UNB6</accession>
<feature type="region of interest" description="Disordered" evidence="1">
    <location>
        <begin position="60"/>
        <end position="91"/>
    </location>
</feature>
<name>A0AAD1UNB6_EUPCR</name>
<protein>
    <submittedName>
        <fullName evidence="2">Uncharacterized protein</fullName>
    </submittedName>
</protein>
<evidence type="ECO:0000313" key="3">
    <source>
        <dbReference type="Proteomes" id="UP001295684"/>
    </source>
</evidence>
<organism evidence="2 3">
    <name type="scientific">Euplotes crassus</name>
    <dbReference type="NCBI Taxonomy" id="5936"/>
    <lineage>
        <taxon>Eukaryota</taxon>
        <taxon>Sar</taxon>
        <taxon>Alveolata</taxon>
        <taxon>Ciliophora</taxon>
        <taxon>Intramacronucleata</taxon>
        <taxon>Spirotrichea</taxon>
        <taxon>Hypotrichia</taxon>
        <taxon>Euplotida</taxon>
        <taxon>Euplotidae</taxon>
        <taxon>Moneuplotes</taxon>
    </lineage>
</organism>
<dbReference type="AlphaFoldDB" id="A0AAD1UNB6"/>
<sequence>MDQSKDESRNALFNIINGHSRSQKEDRKIIPKRDQLFELDVDQISQLCDQRICTATLQKAMRAEPDSAKETQDDTLYENSTSKSSSRLTKRPNNLFQNSIIQESLANSSNNEIRKGVVFRKTAQSYYSKPHMGRSTPVESKQIKSIHLPNIINCAHMTNSMFNRSKVFKASPKIVIDSNKRRINHLKKCMRISSKHHSMQLDGVPHPAHLRSISVSHSKGSVMKLKMPLTVTKSLERTNIKIGNKHILPTPNRQVKQSFLMNEDRYEGPKIQTMSFGKPIFQIY</sequence>
<comment type="caution">
    <text evidence="2">The sequence shown here is derived from an EMBL/GenBank/DDBJ whole genome shotgun (WGS) entry which is preliminary data.</text>
</comment>
<proteinExistence type="predicted"/>
<reference evidence="2" key="1">
    <citation type="submission" date="2023-07" db="EMBL/GenBank/DDBJ databases">
        <authorList>
            <consortium name="AG Swart"/>
            <person name="Singh M."/>
            <person name="Singh A."/>
            <person name="Seah K."/>
            <person name="Emmerich C."/>
        </authorList>
    </citation>
    <scope>NUCLEOTIDE SEQUENCE</scope>
    <source>
        <strain evidence="2">DP1</strain>
    </source>
</reference>
<keyword evidence="3" id="KW-1185">Reference proteome</keyword>
<dbReference type="EMBL" id="CAMPGE010013276">
    <property type="protein sequence ID" value="CAI2372014.1"/>
    <property type="molecule type" value="Genomic_DNA"/>
</dbReference>
<dbReference type="Proteomes" id="UP001295684">
    <property type="component" value="Unassembled WGS sequence"/>
</dbReference>
<evidence type="ECO:0000313" key="2">
    <source>
        <dbReference type="EMBL" id="CAI2372014.1"/>
    </source>
</evidence>
<gene>
    <name evidence="2" type="ORF">ECRASSUSDP1_LOCUS13341</name>
</gene>
<feature type="compositionally biased region" description="Basic and acidic residues" evidence="1">
    <location>
        <begin position="61"/>
        <end position="72"/>
    </location>
</feature>